<protein>
    <submittedName>
        <fullName evidence="1">Uncharacterized protein</fullName>
    </submittedName>
</protein>
<dbReference type="EMBL" id="LHQQ01000001">
    <property type="protein sequence ID" value="KOS49014.1"/>
    <property type="molecule type" value="Genomic_DNA"/>
</dbReference>
<evidence type="ECO:0000313" key="1">
    <source>
        <dbReference type="EMBL" id="KOS49014.1"/>
    </source>
</evidence>
<name>A0A0M8PHV9_9EURO</name>
<organism evidence="1 2">
    <name type="scientific">Penicillium nordicum</name>
    <dbReference type="NCBI Taxonomy" id="229535"/>
    <lineage>
        <taxon>Eukaryota</taxon>
        <taxon>Fungi</taxon>
        <taxon>Dikarya</taxon>
        <taxon>Ascomycota</taxon>
        <taxon>Pezizomycotina</taxon>
        <taxon>Eurotiomycetes</taxon>
        <taxon>Eurotiomycetidae</taxon>
        <taxon>Eurotiales</taxon>
        <taxon>Aspergillaceae</taxon>
        <taxon>Penicillium</taxon>
    </lineage>
</organism>
<gene>
    <name evidence="1" type="ORF">ACN38_g68</name>
</gene>
<comment type="caution">
    <text evidence="1">The sequence shown here is derived from an EMBL/GenBank/DDBJ whole genome shotgun (WGS) entry which is preliminary data.</text>
</comment>
<proteinExistence type="predicted"/>
<keyword evidence="2" id="KW-1185">Reference proteome</keyword>
<reference evidence="1 2" key="1">
    <citation type="submission" date="2015-08" db="EMBL/GenBank/DDBJ databases">
        <title>Genome sequencing of Penicillium nordicum.</title>
        <authorList>
            <person name="Nguyen H.D."/>
            <person name="Seifert K.A."/>
        </authorList>
    </citation>
    <scope>NUCLEOTIDE SEQUENCE [LARGE SCALE GENOMIC DNA]</scope>
    <source>
        <strain evidence="1 2">DAOMC 185683</strain>
    </source>
</reference>
<dbReference type="Proteomes" id="UP000037696">
    <property type="component" value="Unassembled WGS sequence"/>
</dbReference>
<dbReference type="AlphaFoldDB" id="A0A0M8PHV9"/>
<evidence type="ECO:0000313" key="2">
    <source>
        <dbReference type="Proteomes" id="UP000037696"/>
    </source>
</evidence>
<sequence length="97" mass="11057">MAFEIVVKSSPETSGRIAVEVKRLPLCWTATKCRVPKVRRERVDCYGEEKLLDIYWRGLVPEAPIGGLRPPQHLILFILNDRPKSDLDPPPEPDSSY</sequence>
<accession>A0A0M8PHV9</accession>